<keyword evidence="5 6" id="KW-0472">Membrane</keyword>
<evidence type="ECO:0000256" key="4">
    <source>
        <dbReference type="ARBA" id="ARBA00022989"/>
    </source>
</evidence>
<keyword evidence="2" id="KW-1003">Cell membrane</keyword>
<dbReference type="Pfam" id="PF00482">
    <property type="entry name" value="T2SSF"/>
    <property type="match status" value="1"/>
</dbReference>
<evidence type="ECO:0000256" key="1">
    <source>
        <dbReference type="ARBA" id="ARBA00004651"/>
    </source>
</evidence>
<dbReference type="InterPro" id="IPR018076">
    <property type="entry name" value="T2SS_GspF_dom"/>
</dbReference>
<dbReference type="RefSeq" id="WP_119794666.1">
    <property type="nucleotide sequence ID" value="NZ_QYZD01000015.1"/>
</dbReference>
<gene>
    <name evidence="8" type="ORF">DQX05_16595</name>
</gene>
<dbReference type="AlphaFoldDB" id="A0A3A3GEW8"/>
<dbReference type="GO" id="GO:0005886">
    <property type="term" value="C:plasma membrane"/>
    <property type="evidence" value="ECO:0007669"/>
    <property type="project" value="UniProtKB-SubCell"/>
</dbReference>
<keyword evidence="4 6" id="KW-1133">Transmembrane helix</keyword>
<organism evidence="8 9">
    <name type="scientific">Paenibacillus thiaminolyticus</name>
    <name type="common">Bacillus thiaminolyticus</name>
    <dbReference type="NCBI Taxonomy" id="49283"/>
    <lineage>
        <taxon>Bacteria</taxon>
        <taxon>Bacillati</taxon>
        <taxon>Bacillota</taxon>
        <taxon>Bacilli</taxon>
        <taxon>Bacillales</taxon>
        <taxon>Paenibacillaceae</taxon>
        <taxon>Paenibacillus</taxon>
    </lineage>
</organism>
<protein>
    <submittedName>
        <fullName evidence="8">Pilus assembly protein TadB</fullName>
    </submittedName>
</protein>
<keyword evidence="3 6" id="KW-0812">Transmembrane</keyword>
<dbReference type="Proteomes" id="UP000266177">
    <property type="component" value="Unassembled WGS sequence"/>
</dbReference>
<comment type="caution">
    <text evidence="8">The sequence shown here is derived from an EMBL/GenBank/DDBJ whole genome shotgun (WGS) entry which is preliminary data.</text>
</comment>
<evidence type="ECO:0000259" key="7">
    <source>
        <dbReference type="Pfam" id="PF00482"/>
    </source>
</evidence>
<dbReference type="PANTHER" id="PTHR35007:SF1">
    <property type="entry name" value="PILUS ASSEMBLY PROTEIN"/>
    <property type="match status" value="1"/>
</dbReference>
<name>A0A3A3GEW8_PANTH</name>
<feature type="transmembrane region" description="Helical" evidence="6">
    <location>
        <begin position="229"/>
        <end position="249"/>
    </location>
</feature>
<dbReference type="PANTHER" id="PTHR35007">
    <property type="entry name" value="INTEGRAL MEMBRANE PROTEIN-RELATED"/>
    <property type="match status" value="1"/>
</dbReference>
<evidence type="ECO:0000256" key="6">
    <source>
        <dbReference type="SAM" id="Phobius"/>
    </source>
</evidence>
<proteinExistence type="predicted"/>
<evidence type="ECO:0000256" key="2">
    <source>
        <dbReference type="ARBA" id="ARBA00022475"/>
    </source>
</evidence>
<evidence type="ECO:0000313" key="8">
    <source>
        <dbReference type="EMBL" id="RJG22576.1"/>
    </source>
</evidence>
<accession>A0A3A3GEW8</accession>
<comment type="subcellular location">
    <subcellularLocation>
        <location evidence="1">Cell membrane</location>
        <topology evidence="1">Multi-pass membrane protein</topology>
    </subcellularLocation>
</comment>
<evidence type="ECO:0000256" key="3">
    <source>
        <dbReference type="ARBA" id="ARBA00022692"/>
    </source>
</evidence>
<evidence type="ECO:0000313" key="9">
    <source>
        <dbReference type="Proteomes" id="UP000266177"/>
    </source>
</evidence>
<feature type="domain" description="Type II secretion system protein GspF" evidence="7">
    <location>
        <begin position="84"/>
        <end position="215"/>
    </location>
</feature>
<dbReference type="EMBL" id="QYZD01000015">
    <property type="protein sequence ID" value="RJG22576.1"/>
    <property type="molecule type" value="Genomic_DNA"/>
</dbReference>
<dbReference type="OrthoDB" id="9796142at2"/>
<reference evidence="8 9" key="1">
    <citation type="submission" date="2018-09" db="EMBL/GenBank/DDBJ databases">
        <title>Paenibacillus SK2017-BO5.</title>
        <authorList>
            <person name="Piskunova J.V."/>
            <person name="Dubiley S.A."/>
            <person name="Severinov K.V."/>
        </authorList>
    </citation>
    <scope>NUCLEOTIDE SEQUENCE [LARGE SCALE GENOMIC DNA]</scope>
    <source>
        <strain evidence="8 9">BO5</strain>
    </source>
</reference>
<feature type="transmembrane region" description="Helical" evidence="6">
    <location>
        <begin position="26"/>
        <end position="55"/>
    </location>
</feature>
<feature type="transmembrane region" description="Helical" evidence="6">
    <location>
        <begin position="203"/>
        <end position="223"/>
    </location>
</feature>
<sequence>MGKQPKAAEQRLPQYSEYMLSRREKVAALSAGAAVMAAVGYLFYHHWLGMLLLAAAGLRYTRIRRHTLLARKRARLAQQFKQALYSLSSSLSAGRSMENAFREAIADLKLLYPGTEVEMERELRIIAMRMENGEPIEQAVMDLSRRAEQEDISNFADVLITCKRTGGDLIEVVRRTSSVIGEKMDIKQEIDVLVAQKRLEMKVMMAAPFLFLAFLNLASPDFMAALYEGIGRVIATVALLLLLLGAWLIHKLMDIRV</sequence>
<evidence type="ECO:0000256" key="5">
    <source>
        <dbReference type="ARBA" id="ARBA00023136"/>
    </source>
</evidence>